<keyword evidence="7" id="KW-0539">Nucleus</keyword>
<evidence type="ECO:0000256" key="3">
    <source>
        <dbReference type="ARBA" id="ARBA00022490"/>
    </source>
</evidence>
<evidence type="ECO:0000256" key="6">
    <source>
        <dbReference type="ARBA" id="ARBA00022691"/>
    </source>
</evidence>
<proteinExistence type="predicted"/>
<dbReference type="Proteomes" id="UP001208570">
    <property type="component" value="Unassembled WGS sequence"/>
</dbReference>
<dbReference type="PROSITE" id="PS50280">
    <property type="entry name" value="SET"/>
    <property type="match status" value="1"/>
</dbReference>
<dbReference type="Pfam" id="PF00856">
    <property type="entry name" value="SET"/>
    <property type="match status" value="1"/>
</dbReference>
<dbReference type="PANTHER" id="PTHR46165:SF2">
    <property type="entry name" value="SET AND MYND DOMAIN-CONTAINING PROTEIN 4"/>
    <property type="match status" value="1"/>
</dbReference>
<comment type="subcellular location">
    <subcellularLocation>
        <location evidence="2">Cytoplasm</location>
    </subcellularLocation>
    <subcellularLocation>
        <location evidence="1">Nucleus</location>
    </subcellularLocation>
</comment>
<dbReference type="Gene3D" id="1.25.40.10">
    <property type="entry name" value="Tetratricopeptide repeat domain"/>
    <property type="match status" value="2"/>
</dbReference>
<dbReference type="PANTHER" id="PTHR46165">
    <property type="entry name" value="SET AND MYND DOMAIN-CONTAINING PROTEIN 4"/>
    <property type="match status" value="1"/>
</dbReference>
<dbReference type="GO" id="GO:0005634">
    <property type="term" value="C:nucleus"/>
    <property type="evidence" value="ECO:0007669"/>
    <property type="project" value="UniProtKB-SubCell"/>
</dbReference>
<keyword evidence="6" id="KW-0949">S-adenosyl-L-methionine</keyword>
<evidence type="ECO:0000313" key="10">
    <source>
        <dbReference type="EMBL" id="KAK2144093.1"/>
    </source>
</evidence>
<dbReference type="InterPro" id="IPR011990">
    <property type="entry name" value="TPR-like_helical_dom_sf"/>
</dbReference>
<sequence>MAVNNKPKFRNWQKYLDDTVIVLKKEGNYAKFEHMKSSSDRIKLIERVTSLKPAWIDEYFKMCGEWHTSKCDKEAEFYRIAGNKYFQEKDYTQALNSYNQCVKHATFPSITDSVSDQLSIGYANRSAVLLRLGHLQSCLDDIQLALENHYPPHLAYKLYHRQALCLRKCGQIKEAFVAIEKAKTALADANISQDKKDEKLVDLVKLTTEHENEAPSSSSDRITAEVHLPTPIHGHNDISLAWNEVQGRHIVIGVAHLSLRIILTAGLDHLSEFQATYKPSDPRGLTSDGKDNRNYLAVYELMPHIEDMPTEDLIQYAMTAELLLQLLSECGFFEGNSNNAMSRSTDQKYYVGGLLLRHICQLVCNAHAITGLRVAVDEGSSPVHSQSQERIASAIYPTASLMNHACDPTVIASFQQDVLVVRTIKDVKPNEEIFNCYGPHYCKMSYRERQQQLLEQYFFSCRCTACLKQEISEQKLQAFNCPKCKGPLIRDKTLSGKCLHCKHVNDTAKEVVIFEKSRDLFRQGLLTLETGNIEAAIIHLLECQSIRKRVLYKYNRDLAEIHDVLAKCYAIKGDYKRSCTYLAPSISATQEIYGSRSIELANELHKYAEVLVNASNFKKALSVAEQAQDIFQLNYGENHEIVLEIKDLIKNIQSADMEEKQ</sequence>
<evidence type="ECO:0000256" key="1">
    <source>
        <dbReference type="ARBA" id="ARBA00004123"/>
    </source>
</evidence>
<dbReference type="SMART" id="SM00028">
    <property type="entry name" value="TPR"/>
    <property type="match status" value="4"/>
</dbReference>
<dbReference type="SUPFAM" id="SSF48452">
    <property type="entry name" value="TPR-like"/>
    <property type="match status" value="1"/>
</dbReference>
<dbReference type="AlphaFoldDB" id="A0AAD9J0L8"/>
<dbReference type="InterPro" id="IPR001214">
    <property type="entry name" value="SET_dom"/>
</dbReference>
<comment type="caution">
    <text evidence="10">The sequence shown here is derived from an EMBL/GenBank/DDBJ whole genome shotgun (WGS) entry which is preliminary data.</text>
</comment>
<dbReference type="EMBL" id="JAODUP010000785">
    <property type="protein sequence ID" value="KAK2144093.1"/>
    <property type="molecule type" value="Genomic_DNA"/>
</dbReference>
<evidence type="ECO:0000256" key="4">
    <source>
        <dbReference type="ARBA" id="ARBA00022603"/>
    </source>
</evidence>
<dbReference type="GO" id="GO:0032259">
    <property type="term" value="P:methylation"/>
    <property type="evidence" value="ECO:0007669"/>
    <property type="project" value="UniProtKB-KW"/>
</dbReference>
<evidence type="ECO:0000256" key="7">
    <source>
        <dbReference type="ARBA" id="ARBA00023242"/>
    </source>
</evidence>
<keyword evidence="5" id="KW-0808">Transferase</keyword>
<evidence type="ECO:0000313" key="11">
    <source>
        <dbReference type="Proteomes" id="UP001208570"/>
    </source>
</evidence>
<accession>A0AAD9J0L8</accession>
<keyword evidence="11" id="KW-1185">Reference proteome</keyword>
<evidence type="ECO:0000256" key="2">
    <source>
        <dbReference type="ARBA" id="ARBA00004496"/>
    </source>
</evidence>
<evidence type="ECO:0000256" key="8">
    <source>
        <dbReference type="ARBA" id="ARBA00048985"/>
    </source>
</evidence>
<dbReference type="GO" id="GO:0042826">
    <property type="term" value="F:histone deacetylase binding"/>
    <property type="evidence" value="ECO:0007669"/>
    <property type="project" value="TreeGrafter"/>
</dbReference>
<keyword evidence="4" id="KW-0489">Methyltransferase</keyword>
<evidence type="ECO:0000259" key="9">
    <source>
        <dbReference type="PROSITE" id="PS50280"/>
    </source>
</evidence>
<organism evidence="10 11">
    <name type="scientific">Paralvinella palmiformis</name>
    <dbReference type="NCBI Taxonomy" id="53620"/>
    <lineage>
        <taxon>Eukaryota</taxon>
        <taxon>Metazoa</taxon>
        <taxon>Spiralia</taxon>
        <taxon>Lophotrochozoa</taxon>
        <taxon>Annelida</taxon>
        <taxon>Polychaeta</taxon>
        <taxon>Sedentaria</taxon>
        <taxon>Canalipalpata</taxon>
        <taxon>Terebellida</taxon>
        <taxon>Terebelliformia</taxon>
        <taxon>Alvinellidae</taxon>
        <taxon>Paralvinella</taxon>
    </lineage>
</organism>
<evidence type="ECO:0000256" key="5">
    <source>
        <dbReference type="ARBA" id="ARBA00022679"/>
    </source>
</evidence>
<dbReference type="GO" id="GO:0005737">
    <property type="term" value="C:cytoplasm"/>
    <property type="evidence" value="ECO:0007669"/>
    <property type="project" value="UniProtKB-SubCell"/>
</dbReference>
<comment type="catalytic activity">
    <reaction evidence="8">
        <text>L-lysyl-[protein] + S-adenosyl-L-methionine = N(6)-methyl-L-lysyl-[protein] + S-adenosyl-L-homocysteine + H(+)</text>
        <dbReference type="Rhea" id="RHEA:51736"/>
        <dbReference type="Rhea" id="RHEA-COMP:9752"/>
        <dbReference type="Rhea" id="RHEA-COMP:13053"/>
        <dbReference type="ChEBI" id="CHEBI:15378"/>
        <dbReference type="ChEBI" id="CHEBI:29969"/>
        <dbReference type="ChEBI" id="CHEBI:57856"/>
        <dbReference type="ChEBI" id="CHEBI:59789"/>
        <dbReference type="ChEBI" id="CHEBI:61929"/>
    </reaction>
</comment>
<dbReference type="InterPro" id="IPR046341">
    <property type="entry name" value="SET_dom_sf"/>
</dbReference>
<keyword evidence="3" id="KW-0963">Cytoplasm</keyword>
<dbReference type="InterPro" id="IPR052097">
    <property type="entry name" value="SET-MYND_domain_protein"/>
</dbReference>
<dbReference type="Gene3D" id="2.170.270.10">
    <property type="entry name" value="SET domain"/>
    <property type="match status" value="1"/>
</dbReference>
<dbReference type="CDD" id="cd10536">
    <property type="entry name" value="SET_SMYD4"/>
    <property type="match status" value="1"/>
</dbReference>
<dbReference type="GO" id="GO:0008168">
    <property type="term" value="F:methyltransferase activity"/>
    <property type="evidence" value="ECO:0007669"/>
    <property type="project" value="UniProtKB-KW"/>
</dbReference>
<dbReference type="SUPFAM" id="SSF82199">
    <property type="entry name" value="SET domain"/>
    <property type="match status" value="1"/>
</dbReference>
<protein>
    <recommendedName>
        <fullName evidence="9">SET domain-containing protein</fullName>
    </recommendedName>
</protein>
<feature type="domain" description="SET" evidence="9">
    <location>
        <begin position="162"/>
        <end position="438"/>
    </location>
</feature>
<dbReference type="InterPro" id="IPR044421">
    <property type="entry name" value="SMYD4_SET"/>
</dbReference>
<dbReference type="InterPro" id="IPR019734">
    <property type="entry name" value="TPR_rpt"/>
</dbReference>
<name>A0AAD9J0L8_9ANNE</name>
<reference evidence="10" key="1">
    <citation type="journal article" date="2023" name="Mol. Biol. Evol.">
        <title>Third-Generation Sequencing Reveals the Adaptive Role of the Epigenome in Three Deep-Sea Polychaetes.</title>
        <authorList>
            <person name="Perez M."/>
            <person name="Aroh O."/>
            <person name="Sun Y."/>
            <person name="Lan Y."/>
            <person name="Juniper S.K."/>
            <person name="Young C.R."/>
            <person name="Angers B."/>
            <person name="Qian P.Y."/>
        </authorList>
    </citation>
    <scope>NUCLEOTIDE SEQUENCE</scope>
    <source>
        <strain evidence="10">P08H-3</strain>
    </source>
</reference>
<gene>
    <name evidence="10" type="ORF">LSH36_785g00000</name>
</gene>